<protein>
    <submittedName>
        <fullName evidence="5">LacI family DNA-binding transcriptional regulator</fullName>
    </submittedName>
</protein>
<dbReference type="InterPro" id="IPR010982">
    <property type="entry name" value="Lambda_DNA-bd_dom_sf"/>
</dbReference>
<dbReference type="GO" id="GO:0003700">
    <property type="term" value="F:DNA-binding transcription factor activity"/>
    <property type="evidence" value="ECO:0007669"/>
    <property type="project" value="TreeGrafter"/>
</dbReference>
<dbReference type="SUPFAM" id="SSF47413">
    <property type="entry name" value="lambda repressor-like DNA-binding domains"/>
    <property type="match status" value="1"/>
</dbReference>
<dbReference type="Pfam" id="PF13377">
    <property type="entry name" value="Peripla_BP_3"/>
    <property type="match status" value="1"/>
</dbReference>
<dbReference type="GO" id="GO:0000976">
    <property type="term" value="F:transcription cis-regulatory region binding"/>
    <property type="evidence" value="ECO:0007669"/>
    <property type="project" value="TreeGrafter"/>
</dbReference>
<name>A0A931F8V4_9FIRM</name>
<dbReference type="Pfam" id="PF00356">
    <property type="entry name" value="LacI"/>
    <property type="match status" value="1"/>
</dbReference>
<evidence type="ECO:0000256" key="1">
    <source>
        <dbReference type="ARBA" id="ARBA00023015"/>
    </source>
</evidence>
<dbReference type="PANTHER" id="PTHR30146:SF109">
    <property type="entry name" value="HTH-TYPE TRANSCRIPTIONAL REGULATOR GALS"/>
    <property type="match status" value="1"/>
</dbReference>
<evidence type="ECO:0000259" key="4">
    <source>
        <dbReference type="PROSITE" id="PS50932"/>
    </source>
</evidence>
<reference evidence="5" key="1">
    <citation type="submission" date="2020-11" db="EMBL/GenBank/DDBJ databases">
        <title>Halonatronomonas betainensis gen. nov., sp. nov. a novel haloalkaliphilic representative of the family Halanaerobiacae capable of betaine degradation.</title>
        <authorList>
            <person name="Boltyanskaya Y."/>
            <person name="Kevbrin V."/>
            <person name="Detkova E."/>
            <person name="Grouzdev D.S."/>
            <person name="Koziaeva V."/>
            <person name="Zhilina T."/>
        </authorList>
    </citation>
    <scope>NUCLEOTIDE SEQUENCE</scope>
    <source>
        <strain evidence="5">Z-7014</strain>
    </source>
</reference>
<keyword evidence="6" id="KW-1185">Reference proteome</keyword>
<dbReference type="PROSITE" id="PS50932">
    <property type="entry name" value="HTH_LACI_2"/>
    <property type="match status" value="1"/>
</dbReference>
<proteinExistence type="predicted"/>
<dbReference type="Proteomes" id="UP000621436">
    <property type="component" value="Unassembled WGS sequence"/>
</dbReference>
<dbReference type="InterPro" id="IPR046335">
    <property type="entry name" value="LacI/GalR-like_sensor"/>
</dbReference>
<dbReference type="InterPro" id="IPR000843">
    <property type="entry name" value="HTH_LacI"/>
</dbReference>
<gene>
    <name evidence="5" type="ORF">I0Q91_14010</name>
</gene>
<dbReference type="EMBL" id="JADPIE010000011">
    <property type="protein sequence ID" value="MBF8438191.1"/>
    <property type="molecule type" value="Genomic_DNA"/>
</dbReference>
<dbReference type="Gene3D" id="1.10.260.40">
    <property type="entry name" value="lambda repressor-like DNA-binding domains"/>
    <property type="match status" value="1"/>
</dbReference>
<evidence type="ECO:0000256" key="2">
    <source>
        <dbReference type="ARBA" id="ARBA00023125"/>
    </source>
</evidence>
<keyword evidence="2 5" id="KW-0238">DNA-binding</keyword>
<dbReference type="Gene3D" id="3.40.50.2300">
    <property type="match status" value="2"/>
</dbReference>
<feature type="domain" description="HTH lacI-type" evidence="4">
    <location>
        <begin position="3"/>
        <end position="57"/>
    </location>
</feature>
<organism evidence="5 6">
    <name type="scientific">Halonatronomonas betaini</name>
    <dbReference type="NCBI Taxonomy" id="2778430"/>
    <lineage>
        <taxon>Bacteria</taxon>
        <taxon>Bacillati</taxon>
        <taxon>Bacillota</taxon>
        <taxon>Clostridia</taxon>
        <taxon>Halanaerobiales</taxon>
        <taxon>Halarsenatibacteraceae</taxon>
        <taxon>Halonatronomonas</taxon>
    </lineage>
</organism>
<keyword evidence="1" id="KW-0805">Transcription regulation</keyword>
<dbReference type="RefSeq" id="WP_270455292.1">
    <property type="nucleotide sequence ID" value="NZ_JADPIE010000011.1"/>
</dbReference>
<dbReference type="AlphaFoldDB" id="A0A931F8V4"/>
<dbReference type="SUPFAM" id="SSF53822">
    <property type="entry name" value="Periplasmic binding protein-like I"/>
    <property type="match status" value="1"/>
</dbReference>
<comment type="caution">
    <text evidence="5">The sequence shown here is derived from an EMBL/GenBank/DDBJ whole genome shotgun (WGS) entry which is preliminary data.</text>
</comment>
<dbReference type="PANTHER" id="PTHR30146">
    <property type="entry name" value="LACI-RELATED TRANSCRIPTIONAL REPRESSOR"/>
    <property type="match status" value="1"/>
</dbReference>
<dbReference type="InterPro" id="IPR028082">
    <property type="entry name" value="Peripla_BP_I"/>
</dbReference>
<keyword evidence="3" id="KW-0804">Transcription</keyword>
<dbReference type="CDD" id="cd06267">
    <property type="entry name" value="PBP1_LacI_sugar_binding-like"/>
    <property type="match status" value="1"/>
</dbReference>
<evidence type="ECO:0000313" key="6">
    <source>
        <dbReference type="Proteomes" id="UP000621436"/>
    </source>
</evidence>
<dbReference type="CDD" id="cd01392">
    <property type="entry name" value="HTH_LacI"/>
    <property type="match status" value="1"/>
</dbReference>
<sequence length="330" mass="36811">MALTLKDLARLANVAESTVSRAINNKPGVSEEKRKEILNLADKYNYKPNRLAKGLAEKRTKIIALLLPDLENTLSLKVISAVEEELEEQGYQMLICNTKKDISKTENYLKMLLEDQIDGVIILGGTPTTGKMIQIGLDKGERIVLVDKLLEEVVLTSHLIDHNKSGTIAAERLFKNSNKIKPVILIGEENDYIEQERLRGFVDVCKKHGHKPEILTGINTRQDGYESFFQLVNNIDIPTGIFFTSNIAGIGLIESVKTGGWLIPDDFEVIGCEDDIISRISNPKLTVIKNPLIRMAQNAAKSLIDSIRSKTVTGEVRIYEPELVENDSTK</sequence>
<dbReference type="SMART" id="SM00354">
    <property type="entry name" value="HTH_LACI"/>
    <property type="match status" value="1"/>
</dbReference>
<accession>A0A931F8V4</accession>
<evidence type="ECO:0000313" key="5">
    <source>
        <dbReference type="EMBL" id="MBF8438191.1"/>
    </source>
</evidence>
<evidence type="ECO:0000256" key="3">
    <source>
        <dbReference type="ARBA" id="ARBA00023163"/>
    </source>
</evidence>